<dbReference type="AlphaFoldDB" id="A0AA36HF49"/>
<feature type="transmembrane region" description="Helical" evidence="6">
    <location>
        <begin position="435"/>
        <end position="458"/>
    </location>
</feature>
<dbReference type="EMBL" id="CATQJL010000326">
    <property type="protein sequence ID" value="CAJ0609463.1"/>
    <property type="molecule type" value="Genomic_DNA"/>
</dbReference>
<dbReference type="Gene3D" id="1.20.1250.20">
    <property type="entry name" value="MFS general substrate transporter like domains"/>
    <property type="match status" value="2"/>
</dbReference>
<dbReference type="GO" id="GO:0016020">
    <property type="term" value="C:membrane"/>
    <property type="evidence" value="ECO:0007669"/>
    <property type="project" value="UniProtKB-SubCell"/>
</dbReference>
<proteinExistence type="predicted"/>
<dbReference type="PANTHER" id="PTHR11662">
    <property type="entry name" value="SOLUTE CARRIER FAMILY 17"/>
    <property type="match status" value="1"/>
</dbReference>
<feature type="transmembrane region" description="Helical" evidence="6">
    <location>
        <begin position="496"/>
        <end position="517"/>
    </location>
</feature>
<dbReference type="GO" id="GO:0022857">
    <property type="term" value="F:transmembrane transporter activity"/>
    <property type="evidence" value="ECO:0007669"/>
    <property type="project" value="InterPro"/>
</dbReference>
<keyword evidence="9" id="KW-1185">Reference proteome</keyword>
<protein>
    <recommendedName>
        <fullName evidence="7">Major facilitator superfamily (MFS) profile domain-containing protein</fullName>
    </recommendedName>
</protein>
<dbReference type="InterPro" id="IPR036259">
    <property type="entry name" value="MFS_trans_sf"/>
</dbReference>
<accession>A0AA36HF49</accession>
<evidence type="ECO:0000256" key="5">
    <source>
        <dbReference type="SAM" id="MobiDB-lite"/>
    </source>
</evidence>
<feature type="domain" description="Major facilitator superfamily (MFS) profile" evidence="7">
    <location>
        <begin position="93"/>
        <end position="522"/>
    </location>
</feature>
<evidence type="ECO:0000256" key="3">
    <source>
        <dbReference type="ARBA" id="ARBA00022989"/>
    </source>
</evidence>
<keyword evidence="2 6" id="KW-0812">Transmembrane</keyword>
<sequence>MHNDAQKSSCPKNASNSDMERLTIETGNGDETTSMLIGNGTLIMESSDKKPKPRYFPLYSARSMRLWICLLITTGLYSTVSMRLNLSMALVCMVNSTAFASEPLGINETSKLTSSSKCVSAATDVESIAQAGYTGDLLWSPAMQSLLLSATFYGGLVTISFAGVLADRYGPKTIVIALTIDYIVVTLLTPFLARHSYIAYFISRVIMGIGEGFVFPCFASLIGKWYAPAEKSTIAAMYTSGNQLAAGFSSLFSSYLCTLSPGWPIIFYIFGAVGCLWLVLWMVFVTNSPTNNKFITMEERDYLVENIKHTHSASNLPVPWKLMLSSKPLVAAVFCQFTYNLQASLLQAFLPTFFKEELMLPLSANGFFTMIPFIAQLVSKNVLAVLADYLKRNNIIGHTKCAKVFQSIGSFGSAATLIALATLPNCEHPYIALPLLGLYGTVFSAGICGFFTCILCIAPKYSGSITSVSMIFGMLGNICGPMLLGFTSKVGFHDKWLASFIICSGFNIVAGIVFLLYGSAKVQEWALVGNASTPA</sequence>
<feature type="transmembrane region" description="Helical" evidence="6">
    <location>
        <begin position="370"/>
        <end position="390"/>
    </location>
</feature>
<dbReference type="InterPro" id="IPR011701">
    <property type="entry name" value="MFS"/>
</dbReference>
<dbReference type="FunFam" id="1.20.1250.20:FF:000941">
    <property type="entry name" value="Uncharacterized protein"/>
    <property type="match status" value="1"/>
</dbReference>
<name>A0AA36HF49_CYLNA</name>
<evidence type="ECO:0000259" key="7">
    <source>
        <dbReference type="PROSITE" id="PS50850"/>
    </source>
</evidence>
<dbReference type="GO" id="GO:0006820">
    <property type="term" value="P:monoatomic anion transport"/>
    <property type="evidence" value="ECO:0007669"/>
    <property type="project" value="TreeGrafter"/>
</dbReference>
<reference evidence="8" key="1">
    <citation type="submission" date="2023-07" db="EMBL/GenBank/DDBJ databases">
        <authorList>
            <consortium name="CYATHOMIX"/>
        </authorList>
    </citation>
    <scope>NUCLEOTIDE SEQUENCE</scope>
    <source>
        <strain evidence="8">N/A</strain>
    </source>
</reference>
<feature type="transmembrane region" description="Helical" evidence="6">
    <location>
        <begin position="329"/>
        <end position="350"/>
    </location>
</feature>
<dbReference type="SUPFAM" id="SSF103473">
    <property type="entry name" value="MFS general substrate transporter"/>
    <property type="match status" value="1"/>
</dbReference>
<feature type="transmembrane region" description="Helical" evidence="6">
    <location>
        <begin position="465"/>
        <end position="484"/>
    </location>
</feature>
<feature type="transmembrane region" description="Helical" evidence="6">
    <location>
        <begin position="146"/>
        <end position="166"/>
    </location>
</feature>
<feature type="compositionally biased region" description="Polar residues" evidence="5">
    <location>
        <begin position="1"/>
        <end position="17"/>
    </location>
</feature>
<feature type="region of interest" description="Disordered" evidence="5">
    <location>
        <begin position="1"/>
        <end position="33"/>
    </location>
</feature>
<evidence type="ECO:0000313" key="9">
    <source>
        <dbReference type="Proteomes" id="UP001176961"/>
    </source>
</evidence>
<keyword evidence="4 6" id="KW-0472">Membrane</keyword>
<feature type="transmembrane region" description="Helical" evidence="6">
    <location>
        <begin position="265"/>
        <end position="285"/>
    </location>
</feature>
<dbReference type="InterPro" id="IPR020846">
    <property type="entry name" value="MFS_dom"/>
</dbReference>
<organism evidence="8 9">
    <name type="scientific">Cylicocyclus nassatus</name>
    <name type="common">Nematode worm</name>
    <dbReference type="NCBI Taxonomy" id="53992"/>
    <lineage>
        <taxon>Eukaryota</taxon>
        <taxon>Metazoa</taxon>
        <taxon>Ecdysozoa</taxon>
        <taxon>Nematoda</taxon>
        <taxon>Chromadorea</taxon>
        <taxon>Rhabditida</taxon>
        <taxon>Rhabditina</taxon>
        <taxon>Rhabditomorpha</taxon>
        <taxon>Strongyloidea</taxon>
        <taxon>Strongylidae</taxon>
        <taxon>Cylicocyclus</taxon>
    </lineage>
</organism>
<gene>
    <name evidence="8" type="ORF">CYNAS_LOCUS21446</name>
</gene>
<dbReference type="Proteomes" id="UP001176961">
    <property type="component" value="Unassembled WGS sequence"/>
</dbReference>
<evidence type="ECO:0000313" key="8">
    <source>
        <dbReference type="EMBL" id="CAJ0609463.1"/>
    </source>
</evidence>
<dbReference type="FunFam" id="1.20.1250.20:FF:000355">
    <property type="entry name" value="SLC (SoLute Carrier) homolog"/>
    <property type="match status" value="1"/>
</dbReference>
<feature type="transmembrane region" description="Helical" evidence="6">
    <location>
        <begin position="64"/>
        <end position="80"/>
    </location>
</feature>
<feature type="transmembrane region" description="Helical" evidence="6">
    <location>
        <begin position="402"/>
        <end position="423"/>
    </location>
</feature>
<dbReference type="InterPro" id="IPR050382">
    <property type="entry name" value="MFS_Na/Anion_cotransporter"/>
</dbReference>
<evidence type="ECO:0000256" key="2">
    <source>
        <dbReference type="ARBA" id="ARBA00022692"/>
    </source>
</evidence>
<evidence type="ECO:0000256" key="4">
    <source>
        <dbReference type="ARBA" id="ARBA00023136"/>
    </source>
</evidence>
<dbReference type="Pfam" id="PF07690">
    <property type="entry name" value="MFS_1"/>
    <property type="match status" value="1"/>
</dbReference>
<feature type="transmembrane region" description="Helical" evidence="6">
    <location>
        <begin position="198"/>
        <end position="222"/>
    </location>
</feature>
<comment type="subcellular location">
    <subcellularLocation>
        <location evidence="1">Membrane</location>
        <topology evidence="1">Multi-pass membrane protein</topology>
    </subcellularLocation>
</comment>
<keyword evidence="3 6" id="KW-1133">Transmembrane helix</keyword>
<evidence type="ECO:0000256" key="1">
    <source>
        <dbReference type="ARBA" id="ARBA00004141"/>
    </source>
</evidence>
<dbReference type="PROSITE" id="PS50850">
    <property type="entry name" value="MFS"/>
    <property type="match status" value="1"/>
</dbReference>
<comment type="caution">
    <text evidence="8">The sequence shown here is derived from an EMBL/GenBank/DDBJ whole genome shotgun (WGS) entry which is preliminary data.</text>
</comment>
<feature type="transmembrane region" description="Helical" evidence="6">
    <location>
        <begin position="173"/>
        <end position="192"/>
    </location>
</feature>
<dbReference type="PANTHER" id="PTHR11662:SF405">
    <property type="entry name" value="PROTEIN CBG12249"/>
    <property type="match status" value="1"/>
</dbReference>
<evidence type="ECO:0000256" key="6">
    <source>
        <dbReference type="SAM" id="Phobius"/>
    </source>
</evidence>